<dbReference type="InterPro" id="IPR050109">
    <property type="entry name" value="HTH-type_TetR-like_transc_reg"/>
</dbReference>
<dbReference type="GO" id="GO:0000976">
    <property type="term" value="F:transcription cis-regulatory region binding"/>
    <property type="evidence" value="ECO:0007669"/>
    <property type="project" value="TreeGrafter"/>
</dbReference>
<dbReference type="EMBL" id="CP010945">
    <property type="protein sequence ID" value="AKV09447.1"/>
    <property type="molecule type" value="Genomic_DNA"/>
</dbReference>
<protein>
    <submittedName>
        <fullName evidence="4">TetR family transcriptional regulator</fullName>
    </submittedName>
</protein>
<dbReference type="OrthoDB" id="70491at2"/>
<keyword evidence="1 2" id="KW-0238">DNA-binding</keyword>
<dbReference type="PRINTS" id="PR00455">
    <property type="entry name" value="HTHTETR"/>
</dbReference>
<proteinExistence type="predicted"/>
<organism evidence="4 5">
    <name type="scientific">Pseudomonas fluorescens NCIMB 11764</name>
    <dbReference type="NCBI Taxonomy" id="1221522"/>
    <lineage>
        <taxon>Bacteria</taxon>
        <taxon>Pseudomonadati</taxon>
        <taxon>Pseudomonadota</taxon>
        <taxon>Gammaproteobacteria</taxon>
        <taxon>Pseudomonadales</taxon>
        <taxon>Pseudomonadaceae</taxon>
        <taxon>Pseudomonas</taxon>
    </lineage>
</organism>
<dbReference type="SUPFAM" id="SSF46689">
    <property type="entry name" value="Homeodomain-like"/>
    <property type="match status" value="1"/>
</dbReference>
<evidence type="ECO:0000313" key="4">
    <source>
        <dbReference type="EMBL" id="AKV09447.1"/>
    </source>
</evidence>
<dbReference type="PANTHER" id="PTHR30055:SF223">
    <property type="entry name" value="HTH-TYPE TRANSCRIPTIONAL REGULATOR UIDR"/>
    <property type="match status" value="1"/>
</dbReference>
<dbReference type="Proteomes" id="UP000017175">
    <property type="component" value="Chromosome"/>
</dbReference>
<reference evidence="4 5" key="1">
    <citation type="journal article" date="2012" name="J. Bacteriol.">
        <title>Draft genome sequence of the cyanide-utilizing bacterium Pseudomonas fluorescens strain NCIMB 11764.</title>
        <authorList>
            <person name="Vilo C.A."/>
            <person name="Benedik M.J."/>
            <person name="Kunz D.A."/>
            <person name="Dong Q."/>
        </authorList>
    </citation>
    <scope>NUCLEOTIDE SEQUENCE [LARGE SCALE GENOMIC DNA]</scope>
    <source>
        <strain evidence="4 5">NCIMB 11764</strain>
    </source>
</reference>
<dbReference type="InterPro" id="IPR001647">
    <property type="entry name" value="HTH_TetR"/>
</dbReference>
<accession>A0A0K1QUV1</accession>
<dbReference type="PANTHER" id="PTHR30055">
    <property type="entry name" value="HTH-TYPE TRANSCRIPTIONAL REGULATOR RUTR"/>
    <property type="match status" value="1"/>
</dbReference>
<feature type="domain" description="HTH tetR-type" evidence="3">
    <location>
        <begin position="22"/>
        <end position="82"/>
    </location>
</feature>
<evidence type="ECO:0000259" key="3">
    <source>
        <dbReference type="PROSITE" id="PS50977"/>
    </source>
</evidence>
<dbReference type="eggNOG" id="COG1309">
    <property type="taxonomic scope" value="Bacteria"/>
</dbReference>
<dbReference type="Gene3D" id="1.10.357.10">
    <property type="entry name" value="Tetracycline Repressor, domain 2"/>
    <property type="match status" value="1"/>
</dbReference>
<name>A0A0K1QUV1_PSEFL</name>
<sequence>MSTSKTTAQDSTPQPRRRLSREDRLRQLLDVAWQLVREEGTDALTLGRLAEQAGITKPVVYDHFTTRPGLLAALYQDFDARQTAVMDTALQNSEPTLVGTARVIASSYVDCVLLQGNEIPGVIAALASSPELEKIKREYEAIFLNKCRSALAPFAGTGEITAAGLRAMLGAAEALSQAAATGEISAVQAQDELFETIVAMVERGARGRAGTEATSGT</sequence>
<evidence type="ECO:0000256" key="2">
    <source>
        <dbReference type="PROSITE-ProRule" id="PRU00335"/>
    </source>
</evidence>
<evidence type="ECO:0000313" key="5">
    <source>
        <dbReference type="Proteomes" id="UP000017175"/>
    </source>
</evidence>
<dbReference type="RefSeq" id="WP_017338423.1">
    <property type="nucleotide sequence ID" value="NZ_CP010945.1"/>
</dbReference>
<evidence type="ECO:0000256" key="1">
    <source>
        <dbReference type="ARBA" id="ARBA00023125"/>
    </source>
</evidence>
<feature type="DNA-binding region" description="H-T-H motif" evidence="2">
    <location>
        <begin position="45"/>
        <end position="64"/>
    </location>
</feature>
<dbReference type="PROSITE" id="PS50977">
    <property type="entry name" value="HTH_TETR_2"/>
    <property type="match status" value="1"/>
</dbReference>
<dbReference type="InterPro" id="IPR009057">
    <property type="entry name" value="Homeodomain-like_sf"/>
</dbReference>
<dbReference type="Pfam" id="PF00440">
    <property type="entry name" value="TetR_N"/>
    <property type="match status" value="1"/>
</dbReference>
<gene>
    <name evidence="4" type="ORF">B723_24845</name>
</gene>
<dbReference type="GO" id="GO:0003700">
    <property type="term" value="F:DNA-binding transcription factor activity"/>
    <property type="evidence" value="ECO:0007669"/>
    <property type="project" value="TreeGrafter"/>
</dbReference>
<dbReference type="AlphaFoldDB" id="A0A0K1QUV1"/>